<dbReference type="Proteomes" id="UP001214301">
    <property type="component" value="Chromosome"/>
</dbReference>
<gene>
    <name evidence="1" type="ORF">PMC74_14290</name>
</gene>
<keyword evidence="2" id="KW-1185">Reference proteome</keyword>
<protein>
    <submittedName>
        <fullName evidence="1">Uncharacterized protein</fullName>
    </submittedName>
</protein>
<evidence type="ECO:0000313" key="2">
    <source>
        <dbReference type="Proteomes" id="UP001214301"/>
    </source>
</evidence>
<dbReference type="EMBL" id="CP116669">
    <property type="protein sequence ID" value="WCH97958.1"/>
    <property type="molecule type" value="Genomic_DNA"/>
</dbReference>
<organism evidence="1 2">
    <name type="scientific">Pseudomonas capeferrum</name>
    <dbReference type="NCBI Taxonomy" id="1495066"/>
    <lineage>
        <taxon>Bacteria</taxon>
        <taxon>Pseudomonadati</taxon>
        <taxon>Pseudomonadota</taxon>
        <taxon>Gammaproteobacteria</taxon>
        <taxon>Pseudomonadales</taxon>
        <taxon>Pseudomonadaceae</taxon>
        <taxon>Pseudomonas</taxon>
    </lineage>
</organism>
<name>A0ABY7R3K2_9PSED</name>
<proteinExistence type="predicted"/>
<evidence type="ECO:0000313" key="1">
    <source>
        <dbReference type="EMBL" id="WCH97958.1"/>
    </source>
</evidence>
<reference evidence="1 2" key="1">
    <citation type="journal article" date="2020" name="Front. Microbiol.">
        <title>Toward Biorecycling: Isolation of a Soil Bacterium That Grows on a Polyurethane Oligomer and Monomer.</title>
        <authorList>
            <person name="Espinosa M.J.C."/>
            <person name="Blanco A.C."/>
            <person name="Schmidgall T."/>
            <person name="Atanasoff-Kardjalieff A.K."/>
            <person name="Kappelmeyer U."/>
            <person name="Tischler D."/>
            <person name="Pieper D.H."/>
            <person name="Heipieper H.J."/>
            <person name="Eberlein C."/>
        </authorList>
    </citation>
    <scope>NUCLEOTIDE SEQUENCE [LARGE SCALE GENOMIC DNA]</scope>
    <source>
        <strain evidence="1 2">TDA1</strain>
    </source>
</reference>
<dbReference type="RefSeq" id="WP_047583021.1">
    <property type="nucleotide sequence ID" value="NZ_CP116669.1"/>
</dbReference>
<sequence>MSNKIEAGRASMVKLLALMHDVINNPALYRENMALVSALGSQVALASYADDERGIKAFSLNTFKKHAIGLGETFQGIDSIRKTAFKAIQKNKACRRKPSSRRSQSETIALLRKQRAAQDIDLMRLVMIMKELKDLAQRLAELDLPDRSGYYKKEISRINLMLITRGR</sequence>
<accession>A0ABY7R3K2</accession>